<feature type="transmembrane region" description="Helical" evidence="1">
    <location>
        <begin position="6"/>
        <end position="27"/>
    </location>
</feature>
<organism evidence="2 3">
    <name type="scientific">Shewanella psychrophila</name>
    <dbReference type="NCBI Taxonomy" id="225848"/>
    <lineage>
        <taxon>Bacteria</taxon>
        <taxon>Pseudomonadati</taxon>
        <taxon>Pseudomonadota</taxon>
        <taxon>Gammaproteobacteria</taxon>
        <taxon>Alteromonadales</taxon>
        <taxon>Shewanellaceae</taxon>
        <taxon>Shewanella</taxon>
    </lineage>
</organism>
<dbReference type="Proteomes" id="UP000189545">
    <property type="component" value="Chromosome"/>
</dbReference>
<dbReference type="PANTHER" id="PTHR38775">
    <property type="entry name" value="INNER MEMBRANE PROTEIN-RELATED"/>
    <property type="match status" value="1"/>
</dbReference>
<feature type="transmembrane region" description="Helical" evidence="1">
    <location>
        <begin position="71"/>
        <end position="87"/>
    </location>
</feature>
<keyword evidence="1" id="KW-0472">Membrane</keyword>
<sequence length="97" mass="11249">MTFINFFIIPGKAITLFAWLLMTYNLIQPFEGNLAVILYILFAVTLFMHGFQVVIFHTLFKSQLTLRKSDYLNVFAFGIFSLLSYRQQTLLSVNKGK</sequence>
<keyword evidence="3" id="KW-1185">Reference proteome</keyword>
<dbReference type="KEGG" id="spsw:Sps_00290"/>
<dbReference type="AlphaFoldDB" id="A0A1S6HJ02"/>
<name>A0A1S6HJ02_9GAMM</name>
<evidence type="ECO:0000313" key="2">
    <source>
        <dbReference type="EMBL" id="AQS35510.1"/>
    </source>
</evidence>
<accession>A0A1S6HJ02</accession>
<dbReference type="Pfam" id="PF06611">
    <property type="entry name" value="DUF1145"/>
    <property type="match status" value="1"/>
</dbReference>
<dbReference type="STRING" id="225848.Sps_00290"/>
<keyword evidence="1" id="KW-0812">Transmembrane</keyword>
<dbReference type="InterPro" id="IPR009525">
    <property type="entry name" value="DUF1145"/>
</dbReference>
<reference evidence="2 3" key="1">
    <citation type="submission" date="2016-03" db="EMBL/GenBank/DDBJ databases">
        <title>Complete genome sequence of Shewanella psychrophila WP2, a deep sea bacterium isolated from west Pacific sediment.</title>
        <authorList>
            <person name="Xu G."/>
            <person name="Jian H."/>
        </authorList>
    </citation>
    <scope>NUCLEOTIDE SEQUENCE [LARGE SCALE GENOMIC DNA]</scope>
    <source>
        <strain evidence="2 3">WP2</strain>
    </source>
</reference>
<evidence type="ECO:0000313" key="3">
    <source>
        <dbReference type="Proteomes" id="UP000189545"/>
    </source>
</evidence>
<keyword evidence="1" id="KW-1133">Transmembrane helix</keyword>
<dbReference type="EMBL" id="CP014782">
    <property type="protein sequence ID" value="AQS35510.1"/>
    <property type="molecule type" value="Genomic_DNA"/>
</dbReference>
<dbReference type="PANTHER" id="PTHR38775:SF1">
    <property type="entry name" value="INNER MEMBRANE PROTEIN"/>
    <property type="match status" value="1"/>
</dbReference>
<dbReference type="OrthoDB" id="6401986at2"/>
<feature type="transmembrane region" description="Helical" evidence="1">
    <location>
        <begin position="34"/>
        <end position="59"/>
    </location>
</feature>
<gene>
    <name evidence="2" type="ORF">Sps_00290</name>
</gene>
<protein>
    <submittedName>
        <fullName evidence="2">Putative membrane protein</fullName>
    </submittedName>
</protein>
<proteinExistence type="predicted"/>
<dbReference type="RefSeq" id="WP_077750858.1">
    <property type="nucleotide sequence ID" value="NZ_CP014782.1"/>
</dbReference>
<evidence type="ECO:0000256" key="1">
    <source>
        <dbReference type="SAM" id="Phobius"/>
    </source>
</evidence>